<feature type="domain" description="RmlD-like substrate binding" evidence="7">
    <location>
        <begin position="2"/>
        <end position="287"/>
    </location>
</feature>
<evidence type="ECO:0000313" key="8">
    <source>
        <dbReference type="EMBL" id="NIZ47144.1"/>
    </source>
</evidence>
<evidence type="ECO:0000256" key="2">
    <source>
        <dbReference type="ARBA" id="ARBA00010944"/>
    </source>
</evidence>
<accession>A0A968GC95</accession>
<keyword evidence="9" id="KW-1185">Reference proteome</keyword>
<evidence type="ECO:0000259" key="7">
    <source>
        <dbReference type="Pfam" id="PF04321"/>
    </source>
</evidence>
<dbReference type="SUPFAM" id="SSF51735">
    <property type="entry name" value="NAD(P)-binding Rossmann-fold domains"/>
    <property type="match status" value="1"/>
</dbReference>
<comment type="catalytic activity">
    <reaction evidence="5">
        <text>dTDP-beta-L-rhamnose + NADP(+) = dTDP-4-dehydro-beta-L-rhamnose + NADPH + H(+)</text>
        <dbReference type="Rhea" id="RHEA:21796"/>
        <dbReference type="ChEBI" id="CHEBI:15378"/>
        <dbReference type="ChEBI" id="CHEBI:57510"/>
        <dbReference type="ChEBI" id="CHEBI:57783"/>
        <dbReference type="ChEBI" id="CHEBI:58349"/>
        <dbReference type="ChEBI" id="CHEBI:62830"/>
        <dbReference type="EC" id="1.1.1.133"/>
    </reaction>
</comment>
<dbReference type="Proteomes" id="UP000752013">
    <property type="component" value="Unassembled WGS sequence"/>
</dbReference>
<proteinExistence type="inferred from homology"/>
<comment type="pathway">
    <text evidence="1 6">Carbohydrate biosynthesis; dTDP-L-rhamnose biosynthesis.</text>
</comment>
<keyword evidence="6 8" id="KW-0560">Oxidoreductase</keyword>
<comment type="similarity">
    <text evidence="2 6">Belongs to the dTDP-4-dehydrorhamnose reductase family.</text>
</comment>
<dbReference type="EC" id="1.1.1.133" evidence="3 6"/>
<name>A0A968GC95_9SPIO</name>
<organism evidence="8 9">
    <name type="scientific">Entomospira nematocerorum</name>
    <dbReference type="NCBI Taxonomy" id="2719987"/>
    <lineage>
        <taxon>Bacteria</taxon>
        <taxon>Pseudomonadati</taxon>
        <taxon>Spirochaetota</taxon>
        <taxon>Spirochaetia</taxon>
        <taxon>Spirochaetales</taxon>
        <taxon>Spirochaetaceae</taxon>
        <taxon>Entomospira</taxon>
    </lineage>
</organism>
<dbReference type="InterPro" id="IPR005913">
    <property type="entry name" value="dTDP_dehydrorham_reduct"/>
</dbReference>
<dbReference type="GO" id="GO:0008831">
    <property type="term" value="F:dTDP-4-dehydrorhamnose reductase activity"/>
    <property type="evidence" value="ECO:0007669"/>
    <property type="project" value="UniProtKB-EC"/>
</dbReference>
<dbReference type="PANTHER" id="PTHR10491">
    <property type="entry name" value="DTDP-4-DEHYDRORHAMNOSE REDUCTASE"/>
    <property type="match status" value="1"/>
</dbReference>
<dbReference type="AlphaFoldDB" id="A0A968GC95"/>
<evidence type="ECO:0000256" key="4">
    <source>
        <dbReference type="ARBA" id="ARBA00017099"/>
    </source>
</evidence>
<dbReference type="InterPro" id="IPR029903">
    <property type="entry name" value="RmlD-like-bd"/>
</dbReference>
<comment type="caution">
    <text evidence="8">The sequence shown here is derived from an EMBL/GenBank/DDBJ whole genome shotgun (WGS) entry which is preliminary data.</text>
</comment>
<dbReference type="InterPro" id="IPR036291">
    <property type="entry name" value="NAD(P)-bd_dom_sf"/>
</dbReference>
<evidence type="ECO:0000313" key="9">
    <source>
        <dbReference type="Proteomes" id="UP000752013"/>
    </source>
</evidence>
<reference evidence="8" key="1">
    <citation type="submission" date="2020-03" db="EMBL/GenBank/DDBJ databases">
        <title>Spirochaetal bacteria isolated from arthropods constitute a novel genus Entomospira genus novum within the order Spirochaetales.</title>
        <authorList>
            <person name="Grana-Miraglia L."/>
            <person name="Sikutova S."/>
            <person name="Fingerle V."/>
            <person name="Sing A."/>
            <person name="Castillo-Ramirez S."/>
            <person name="Margos G."/>
            <person name="Rudolf I."/>
        </authorList>
    </citation>
    <scope>NUCLEOTIDE SEQUENCE</scope>
    <source>
        <strain evidence="8">BR208</strain>
    </source>
</reference>
<dbReference type="EMBL" id="JAATLK010000001">
    <property type="protein sequence ID" value="NIZ47144.1"/>
    <property type="molecule type" value="Genomic_DNA"/>
</dbReference>
<protein>
    <recommendedName>
        <fullName evidence="4 6">dTDP-4-dehydrorhamnose reductase</fullName>
        <ecNumber evidence="3 6">1.1.1.133</ecNumber>
    </recommendedName>
</protein>
<evidence type="ECO:0000256" key="5">
    <source>
        <dbReference type="ARBA" id="ARBA00048200"/>
    </source>
</evidence>
<dbReference type="Gene3D" id="3.40.50.720">
    <property type="entry name" value="NAD(P)-binding Rossmann-like Domain"/>
    <property type="match status" value="1"/>
</dbReference>
<dbReference type="CDD" id="cd05254">
    <property type="entry name" value="dTDP_HR_like_SDR_e"/>
    <property type="match status" value="1"/>
</dbReference>
<evidence type="ECO:0000256" key="1">
    <source>
        <dbReference type="ARBA" id="ARBA00004781"/>
    </source>
</evidence>
<dbReference type="RefSeq" id="WP_167703566.1">
    <property type="nucleotide sequence ID" value="NZ_CP118168.1"/>
</dbReference>
<dbReference type="Pfam" id="PF04321">
    <property type="entry name" value="RmlD_sub_bind"/>
    <property type="match status" value="1"/>
</dbReference>
<comment type="function">
    <text evidence="6">Catalyzes the reduction of dTDP-6-deoxy-L-lyxo-4-hexulose to yield dTDP-L-rhamnose.</text>
</comment>
<dbReference type="NCBIfam" id="TIGR01214">
    <property type="entry name" value="rmlD"/>
    <property type="match status" value="1"/>
</dbReference>
<dbReference type="PANTHER" id="PTHR10491:SF4">
    <property type="entry name" value="METHIONINE ADENOSYLTRANSFERASE 2 SUBUNIT BETA"/>
    <property type="match status" value="1"/>
</dbReference>
<sequence length="293" mass="33277">MIWITGSNGMLATILQQYLITQQMSFIATSHTECDISDFAKVEAFYAEHKPTIIMNCAAFTDVDKANQQQLQALLNNTVAVRNLSLIAKPMRTRIVHFSSDYVFNGYTKKAYCEEDTPSPINFYGYTKKLSEAIIKPYPNMVIIRLSWLYSLDKGFPSILLSKARTSSCLHVVQDEIGTPTFLPKIIEPIIRLASSDYHGIYHCASEGHVSRLEFATTLFQFAEKHRIVNTPPIVKSLTAQNYRDIHPTAVPRPTFSALQSAKIKDTLHISTLGTWQEHLESFILEYYTHQHP</sequence>
<dbReference type="Gene3D" id="3.90.25.10">
    <property type="entry name" value="UDP-galactose 4-epimerase, domain 1"/>
    <property type="match status" value="1"/>
</dbReference>
<evidence type="ECO:0000256" key="3">
    <source>
        <dbReference type="ARBA" id="ARBA00012929"/>
    </source>
</evidence>
<gene>
    <name evidence="8" type="primary">rfbD</name>
    <name evidence="8" type="ORF">HCT46_04340</name>
</gene>
<evidence type="ECO:0000256" key="6">
    <source>
        <dbReference type="RuleBase" id="RU364082"/>
    </source>
</evidence>
<keyword evidence="6" id="KW-0521">NADP</keyword>